<accession>C6E866</accession>
<feature type="transmembrane region" description="Helical" evidence="7">
    <location>
        <begin position="318"/>
        <end position="343"/>
    </location>
</feature>
<evidence type="ECO:0000256" key="6">
    <source>
        <dbReference type="ARBA" id="ARBA00023136"/>
    </source>
</evidence>
<feature type="transmembrane region" description="Helical" evidence="7">
    <location>
        <begin position="104"/>
        <end position="126"/>
    </location>
</feature>
<dbReference type="HOGENOM" id="CLU_052508_0_1_7"/>
<reference evidence="9" key="1">
    <citation type="submission" date="2009-07" db="EMBL/GenBank/DDBJ databases">
        <title>Complete sequence of Geobacter sp. M21.</title>
        <authorList>
            <consortium name="US DOE Joint Genome Institute"/>
            <person name="Lucas S."/>
            <person name="Copeland A."/>
            <person name="Lapidus A."/>
            <person name="Glavina del Rio T."/>
            <person name="Dalin E."/>
            <person name="Tice H."/>
            <person name="Bruce D."/>
            <person name="Goodwin L."/>
            <person name="Pitluck S."/>
            <person name="Saunders E."/>
            <person name="Brettin T."/>
            <person name="Detter J.C."/>
            <person name="Han C."/>
            <person name="Larimer F."/>
            <person name="Land M."/>
            <person name="Hauser L."/>
            <person name="Kyrpides N."/>
            <person name="Ovchinnikova G."/>
            <person name="Lovley D."/>
        </authorList>
    </citation>
    <scope>NUCLEOTIDE SEQUENCE [LARGE SCALE GENOMIC DNA]</scope>
    <source>
        <strain evidence="9">M21</strain>
    </source>
</reference>
<keyword evidence="4 7" id="KW-0812">Transmembrane</keyword>
<dbReference type="OrthoDB" id="5395048at2"/>
<dbReference type="STRING" id="443144.GM21_2002"/>
<dbReference type="GO" id="GO:0000041">
    <property type="term" value="P:transition metal ion transport"/>
    <property type="evidence" value="ECO:0007669"/>
    <property type="project" value="InterPro"/>
</dbReference>
<dbReference type="PANTHER" id="PTHR34229:SF1">
    <property type="entry name" value="METAL TRANSPORT PROTEIN HI_1621-RELATED"/>
    <property type="match status" value="1"/>
</dbReference>
<dbReference type="Gene3D" id="1.10.1760.20">
    <property type="match status" value="1"/>
</dbReference>
<evidence type="ECO:0000256" key="1">
    <source>
        <dbReference type="ARBA" id="ARBA00004651"/>
    </source>
</evidence>
<keyword evidence="3" id="KW-1003">Cell membrane</keyword>
<gene>
    <name evidence="9" type="ordered locus">GM21_2002</name>
</gene>
<dbReference type="AlphaFoldDB" id="C6E866"/>
<evidence type="ECO:0000259" key="8">
    <source>
        <dbReference type="Pfam" id="PF13190"/>
    </source>
</evidence>
<sequence>MHMADALLSPAVGGTMWAVSAGTIALSSARLRREQDDRQAPLMGVLGAFLFAAQMINFSIPGTGSSGHLSGGLLLAVLLGPSASFLTLASVLVVQALFFADGGLLALGCNIFNLGVIPSFLVYPFLYRILSKGDRHLAEPVPGGTPGNLRETAAVMVATLVAMQLGSLAVVLETGFSGISSLPLERFLLLMQPIHLAIGAVEGAVTVAILSFVRKARPELLQRDQAGNVGRSRFAVLLAFLVLTLVTGGLLSPLASKNPDGLEWSLSKVGGDAVVPGAGEGMHGLLAHLQEKSAWFPDYVVKRAAPRPLPNGAVDLPAAASAVPGVVGTLLTLALICVAGALLKRGKQRADIPDA</sequence>
<evidence type="ECO:0000256" key="7">
    <source>
        <dbReference type="SAM" id="Phobius"/>
    </source>
</evidence>
<evidence type="ECO:0000313" key="9">
    <source>
        <dbReference type="EMBL" id="ACT18054.1"/>
    </source>
</evidence>
<dbReference type="Pfam" id="PF13190">
    <property type="entry name" value="PDGLE"/>
    <property type="match status" value="1"/>
</dbReference>
<dbReference type="Pfam" id="PF01891">
    <property type="entry name" value="CbiM"/>
    <property type="match status" value="1"/>
</dbReference>
<comment type="subcellular location">
    <subcellularLocation>
        <location evidence="1">Cell membrane</location>
        <topology evidence="1">Multi-pass membrane protein</topology>
    </subcellularLocation>
</comment>
<dbReference type="KEGG" id="gem:GM21_2002"/>
<evidence type="ECO:0000256" key="5">
    <source>
        <dbReference type="ARBA" id="ARBA00022989"/>
    </source>
</evidence>
<feature type="transmembrane region" description="Helical" evidence="7">
    <location>
        <begin position="153"/>
        <end position="172"/>
    </location>
</feature>
<dbReference type="PANTHER" id="PTHR34229">
    <property type="entry name" value="METAL TRANSPORT PROTEIN HI_1621-RELATED"/>
    <property type="match status" value="1"/>
</dbReference>
<proteinExistence type="predicted"/>
<protein>
    <submittedName>
        <fullName evidence="9">Cobalamin (Vitamin B12) biosynthesis CbiM protein</fullName>
    </submittedName>
</protein>
<dbReference type="InterPro" id="IPR025937">
    <property type="entry name" value="PDGLE_dom"/>
</dbReference>
<keyword evidence="5 7" id="KW-1133">Transmembrane helix</keyword>
<feature type="transmembrane region" description="Helical" evidence="7">
    <location>
        <begin position="192"/>
        <end position="213"/>
    </location>
</feature>
<keyword evidence="2" id="KW-0813">Transport</keyword>
<dbReference type="eggNOG" id="COG0310">
    <property type="taxonomic scope" value="Bacteria"/>
</dbReference>
<feature type="transmembrane region" description="Helical" evidence="7">
    <location>
        <begin position="72"/>
        <end position="98"/>
    </location>
</feature>
<organism evidence="9">
    <name type="scientific">Geobacter sp. (strain M21)</name>
    <dbReference type="NCBI Taxonomy" id="443144"/>
    <lineage>
        <taxon>Bacteria</taxon>
        <taxon>Pseudomonadati</taxon>
        <taxon>Thermodesulfobacteriota</taxon>
        <taxon>Desulfuromonadia</taxon>
        <taxon>Geobacterales</taxon>
        <taxon>Geobacteraceae</taxon>
        <taxon>Geobacter</taxon>
    </lineage>
</organism>
<dbReference type="InterPro" id="IPR002751">
    <property type="entry name" value="CbiM/NikMN"/>
</dbReference>
<feature type="domain" description="PDGLE" evidence="8">
    <location>
        <begin position="236"/>
        <end position="345"/>
    </location>
</feature>
<dbReference type="GO" id="GO:0005886">
    <property type="term" value="C:plasma membrane"/>
    <property type="evidence" value="ECO:0007669"/>
    <property type="project" value="UniProtKB-SubCell"/>
</dbReference>
<feature type="transmembrane region" description="Helical" evidence="7">
    <location>
        <begin position="41"/>
        <end position="60"/>
    </location>
</feature>
<feature type="transmembrane region" description="Helical" evidence="7">
    <location>
        <begin position="234"/>
        <end position="255"/>
    </location>
</feature>
<keyword evidence="6 7" id="KW-0472">Membrane</keyword>
<dbReference type="EMBL" id="CP001661">
    <property type="protein sequence ID" value="ACT18054.1"/>
    <property type="molecule type" value="Genomic_DNA"/>
</dbReference>
<evidence type="ECO:0000256" key="2">
    <source>
        <dbReference type="ARBA" id="ARBA00022448"/>
    </source>
</evidence>
<evidence type="ECO:0000256" key="3">
    <source>
        <dbReference type="ARBA" id="ARBA00022475"/>
    </source>
</evidence>
<evidence type="ECO:0000256" key="4">
    <source>
        <dbReference type="ARBA" id="ARBA00022692"/>
    </source>
</evidence>
<name>C6E866_GEOSM</name>